<name>A0A814CCZ0_9BILA</name>
<evidence type="ECO:0000313" key="6">
    <source>
        <dbReference type="EMBL" id="CAF0938414.1"/>
    </source>
</evidence>
<evidence type="ECO:0000313" key="10">
    <source>
        <dbReference type="Proteomes" id="UP000663891"/>
    </source>
</evidence>
<dbReference type="GO" id="GO:0003714">
    <property type="term" value="F:transcription corepressor activity"/>
    <property type="evidence" value="ECO:0007669"/>
    <property type="project" value="TreeGrafter"/>
</dbReference>
<dbReference type="Proteomes" id="UP000663845">
    <property type="component" value="Unassembled WGS sequence"/>
</dbReference>
<dbReference type="Pfam" id="PF06487">
    <property type="entry name" value="SAP18"/>
    <property type="match status" value="1"/>
</dbReference>
<evidence type="ECO:0000313" key="5">
    <source>
        <dbReference type="EMBL" id="CAF0874782.1"/>
    </source>
</evidence>
<feature type="compositionally biased region" description="Low complexity" evidence="3">
    <location>
        <begin position="158"/>
        <end position="178"/>
    </location>
</feature>
<dbReference type="GO" id="GO:0005634">
    <property type="term" value="C:nucleus"/>
    <property type="evidence" value="ECO:0007669"/>
    <property type="project" value="TreeGrafter"/>
</dbReference>
<feature type="compositionally biased region" description="Basic and acidic residues" evidence="3">
    <location>
        <begin position="188"/>
        <end position="197"/>
    </location>
</feature>
<evidence type="ECO:0000313" key="7">
    <source>
        <dbReference type="EMBL" id="CAF3611265.1"/>
    </source>
</evidence>
<dbReference type="Gene3D" id="3.10.20.550">
    <property type="entry name" value="ASAP complex, SAP18 subunit"/>
    <property type="match status" value="1"/>
</dbReference>
<evidence type="ECO:0000313" key="9">
    <source>
        <dbReference type="EMBL" id="CAF3824243.1"/>
    </source>
</evidence>
<dbReference type="EMBL" id="CAJOAY010000837">
    <property type="protein sequence ID" value="CAF3744150.1"/>
    <property type="molecule type" value="Genomic_DNA"/>
</dbReference>
<dbReference type="EMBL" id="CAJOAZ010000309">
    <property type="protein sequence ID" value="CAF3611265.1"/>
    <property type="molecule type" value="Genomic_DNA"/>
</dbReference>
<sequence>MTETKLTGEVSKVDRSIDRLKTCPLLLRVFCNKNRHHLAREYEQGHTPENELQIYTWLDATLGELTQLIKEVNPDSRRRGTQFLFSIVSADESRNRYYLTEIGKTENGQKRPEDKIQLGNKRFRIGDYLDVAIMQKRQEQSTPNSRRDRAPQQSSEDNNNNNNNNNNNKRRNGPNNERNGGGPMRSAPRNEHRDRPY</sequence>
<dbReference type="PANTHER" id="PTHR13082:SF0">
    <property type="entry name" value="HISTONE DEACETYLASE COMPLEX SUBUNIT SAP18"/>
    <property type="match status" value="1"/>
</dbReference>
<dbReference type="Proteomes" id="UP000663860">
    <property type="component" value="Unassembled WGS sequence"/>
</dbReference>
<gene>
    <name evidence="4" type="ORF">IZO911_LOCUS7168</name>
    <name evidence="5" type="ORF">JYZ213_LOCUS9159</name>
    <name evidence="9" type="ORF">KXQ929_LOCUS18441</name>
    <name evidence="8" type="ORF">OKA104_LOCUS15290</name>
    <name evidence="7" type="ORF">OXD698_LOCUS6933</name>
    <name evidence="6" type="ORF">VCS650_LOCUS11348</name>
</gene>
<accession>A0A814CCZ0</accession>
<dbReference type="Proteomes" id="UP000663881">
    <property type="component" value="Unassembled WGS sequence"/>
</dbReference>
<evidence type="ECO:0000313" key="4">
    <source>
        <dbReference type="EMBL" id="CAF0805472.1"/>
    </source>
</evidence>
<proteinExistence type="inferred from homology"/>
<evidence type="ECO:0000313" key="8">
    <source>
        <dbReference type="EMBL" id="CAF3744150.1"/>
    </source>
</evidence>
<dbReference type="InterPro" id="IPR010516">
    <property type="entry name" value="SAP18"/>
</dbReference>
<feature type="region of interest" description="Disordered" evidence="3">
    <location>
        <begin position="136"/>
        <end position="197"/>
    </location>
</feature>
<dbReference type="Proteomes" id="UP000663868">
    <property type="component" value="Unassembled WGS sequence"/>
</dbReference>
<reference evidence="6" key="1">
    <citation type="submission" date="2021-02" db="EMBL/GenBank/DDBJ databases">
        <authorList>
            <person name="Nowell W R."/>
        </authorList>
    </citation>
    <scope>NUCLEOTIDE SEQUENCE</scope>
</reference>
<dbReference type="EMBL" id="CAJNOE010000046">
    <property type="protein sequence ID" value="CAF0805472.1"/>
    <property type="molecule type" value="Genomic_DNA"/>
</dbReference>
<protein>
    <recommendedName>
        <fullName evidence="2">18 kDa Sin3-associated polypeptide</fullName>
    </recommendedName>
</protein>
<dbReference type="EMBL" id="CAJNOG010000064">
    <property type="protein sequence ID" value="CAF0874782.1"/>
    <property type="molecule type" value="Genomic_DNA"/>
</dbReference>
<dbReference type="PANTHER" id="PTHR13082">
    <property type="entry name" value="SAP18"/>
    <property type="match status" value="1"/>
</dbReference>
<dbReference type="Proteomes" id="UP000663844">
    <property type="component" value="Unassembled WGS sequence"/>
</dbReference>
<comment type="similarity">
    <text evidence="1">Belongs to the SAP18 family.</text>
</comment>
<dbReference type="OrthoDB" id="440566at2759"/>
<organism evidence="6 10">
    <name type="scientific">Adineta steineri</name>
    <dbReference type="NCBI Taxonomy" id="433720"/>
    <lineage>
        <taxon>Eukaryota</taxon>
        <taxon>Metazoa</taxon>
        <taxon>Spiralia</taxon>
        <taxon>Gnathifera</taxon>
        <taxon>Rotifera</taxon>
        <taxon>Eurotatoria</taxon>
        <taxon>Bdelloidea</taxon>
        <taxon>Adinetida</taxon>
        <taxon>Adinetidae</taxon>
        <taxon>Adineta</taxon>
    </lineage>
</organism>
<comment type="caution">
    <text evidence="6">The sequence shown here is derived from an EMBL/GenBank/DDBJ whole genome shotgun (WGS) entry which is preliminary data.</text>
</comment>
<evidence type="ECO:0000256" key="2">
    <source>
        <dbReference type="ARBA" id="ARBA00030511"/>
    </source>
</evidence>
<dbReference type="AlphaFoldDB" id="A0A814CCZ0"/>
<dbReference type="EMBL" id="CAJOBB010001202">
    <property type="protein sequence ID" value="CAF3824243.1"/>
    <property type="molecule type" value="Genomic_DNA"/>
</dbReference>
<evidence type="ECO:0000256" key="1">
    <source>
        <dbReference type="ARBA" id="ARBA00009143"/>
    </source>
</evidence>
<dbReference type="Proteomes" id="UP000663891">
    <property type="component" value="Unassembled WGS sequence"/>
</dbReference>
<evidence type="ECO:0000256" key="3">
    <source>
        <dbReference type="SAM" id="MobiDB-lite"/>
    </source>
</evidence>
<dbReference type="EMBL" id="CAJNON010000084">
    <property type="protein sequence ID" value="CAF0938414.1"/>
    <property type="molecule type" value="Genomic_DNA"/>
</dbReference>
<dbReference type="InterPro" id="IPR042534">
    <property type="entry name" value="SAP18_sf"/>
</dbReference>